<evidence type="ECO:0008006" key="2">
    <source>
        <dbReference type="Google" id="ProtNLM"/>
    </source>
</evidence>
<organism evidence="1">
    <name type="scientific">viral metagenome</name>
    <dbReference type="NCBI Taxonomy" id="1070528"/>
    <lineage>
        <taxon>unclassified sequences</taxon>
        <taxon>metagenomes</taxon>
        <taxon>organismal metagenomes</taxon>
    </lineage>
</organism>
<accession>A0A6C0D9J4</accession>
<reference evidence="1" key="1">
    <citation type="journal article" date="2020" name="Nature">
        <title>Giant virus diversity and host interactions through global metagenomics.</title>
        <authorList>
            <person name="Schulz F."/>
            <person name="Roux S."/>
            <person name="Paez-Espino D."/>
            <person name="Jungbluth S."/>
            <person name="Walsh D.A."/>
            <person name="Denef V.J."/>
            <person name="McMahon K.D."/>
            <person name="Konstantinidis K.T."/>
            <person name="Eloe-Fadrosh E.A."/>
            <person name="Kyrpides N.C."/>
            <person name="Woyke T."/>
        </authorList>
    </citation>
    <scope>NUCLEOTIDE SEQUENCE</scope>
    <source>
        <strain evidence="1">GVMAG-M-3300023174-130</strain>
    </source>
</reference>
<sequence length="317" mass="37837">MESVSKKIVLLHWIGRFGNRMFQYAFGCSYAKKYDCIFYMPSEWEGTLIFKKNKYTKIVTDDELRLHINQKFVDKKYRSMHLDNYKKRTGDSIELVKFNNKQNVGKTNIAFQDLYCMHFSFLFEIMDSNFLKEIFTFNDNVKNSEMYKWFESRKHTYDLCHLRRGDISYINYQGSHSMISKESYLNQLNILKINKDDIVWISDDPCEKTPNIWNVKSAGHIWDYPCGEQYCPEIFLDFLPDLLNIIFARKILRGNSSFSWWGVFLSNAVEIYSPLIKPKPIELKNKYFKQDTEFVKGNHPHFMGNKCEHLFNDIIFV</sequence>
<proteinExistence type="predicted"/>
<evidence type="ECO:0000313" key="1">
    <source>
        <dbReference type="EMBL" id="QHT12844.1"/>
    </source>
</evidence>
<name>A0A6C0D9J4_9ZZZZ</name>
<dbReference type="AlphaFoldDB" id="A0A6C0D9J4"/>
<dbReference type="EMBL" id="MN739551">
    <property type="protein sequence ID" value="QHT12844.1"/>
    <property type="molecule type" value="Genomic_DNA"/>
</dbReference>
<protein>
    <recommendedName>
        <fullName evidence="2">Glycosyltransferase</fullName>
    </recommendedName>
</protein>